<dbReference type="OrthoDB" id="2976890at2759"/>
<sequence length="318" mass="34809">MASNRKKNKRTTSSNSSPQPRIQDDSQPQGINPLVTPTSTQPPSETNHGESEAIELLDASHKAILHPTIIKSLPRRLTVSKDIHMIYLAVQHEYKSVLEAHNGVLYLGFDAWQSPNGFDILGVVIYWLADDNSGNPKLEAVPLDFICLAQSHTGDYLAQKVTLVVEKFEIQHKICGIVSDNASNNKAMVKYFKLAHWEPEWISEAIRLARDMWLSIYKPSPVAPSLALAATVVHKPKTGTLAGLGEAAAAQGGNCLTDLLDIWLAGALILNDNEPVNPLKWWLQQKRIGNTHGGLLQMALDVLSCPGGCTSSTLTLAW</sequence>
<evidence type="ECO:0000256" key="1">
    <source>
        <dbReference type="SAM" id="MobiDB-lite"/>
    </source>
</evidence>
<dbReference type="InterPro" id="IPR052717">
    <property type="entry name" value="Vacuolar_transposase_reg"/>
</dbReference>
<name>A0A2N5VSQ5_9BASI</name>
<accession>A0A2N5VSQ5</accession>
<dbReference type="InterPro" id="IPR012337">
    <property type="entry name" value="RNaseH-like_sf"/>
</dbReference>
<keyword evidence="3" id="KW-1185">Reference proteome</keyword>
<feature type="region of interest" description="Disordered" evidence="1">
    <location>
        <begin position="1"/>
        <end position="50"/>
    </location>
</feature>
<feature type="compositionally biased region" description="Polar residues" evidence="1">
    <location>
        <begin position="25"/>
        <end position="46"/>
    </location>
</feature>
<gene>
    <name evidence="2" type="ORF">PCANC_10758</name>
</gene>
<reference evidence="2 3" key="1">
    <citation type="submission" date="2017-11" db="EMBL/GenBank/DDBJ databases">
        <title>De novo assembly and phasing of dikaryotic genomes from two isolates of Puccinia coronata f. sp. avenae, the causal agent of oat crown rust.</title>
        <authorList>
            <person name="Miller M.E."/>
            <person name="Zhang Y."/>
            <person name="Omidvar V."/>
            <person name="Sperschneider J."/>
            <person name="Schwessinger B."/>
            <person name="Raley C."/>
            <person name="Palmer J.M."/>
            <person name="Garnica D."/>
            <person name="Upadhyaya N."/>
            <person name="Rathjen J."/>
            <person name="Taylor J.M."/>
            <person name="Park R.F."/>
            <person name="Dodds P.N."/>
            <person name="Hirsch C.D."/>
            <person name="Kianian S.F."/>
            <person name="Figueroa M."/>
        </authorList>
    </citation>
    <scope>NUCLEOTIDE SEQUENCE [LARGE SCALE GENOMIC DNA]</scope>
    <source>
        <strain evidence="2">12NC29</strain>
    </source>
</reference>
<proteinExistence type="predicted"/>
<dbReference type="EMBL" id="PGCJ01000069">
    <property type="protein sequence ID" value="PLW53007.1"/>
    <property type="molecule type" value="Genomic_DNA"/>
</dbReference>
<comment type="caution">
    <text evidence="2">The sequence shown here is derived from an EMBL/GenBank/DDBJ whole genome shotgun (WGS) entry which is preliminary data.</text>
</comment>
<feature type="compositionally biased region" description="Basic residues" evidence="1">
    <location>
        <begin position="1"/>
        <end position="10"/>
    </location>
</feature>
<evidence type="ECO:0008006" key="4">
    <source>
        <dbReference type="Google" id="ProtNLM"/>
    </source>
</evidence>
<evidence type="ECO:0000313" key="2">
    <source>
        <dbReference type="EMBL" id="PLW53007.1"/>
    </source>
</evidence>
<dbReference type="GO" id="GO:0005634">
    <property type="term" value="C:nucleus"/>
    <property type="evidence" value="ECO:0007669"/>
    <property type="project" value="TreeGrafter"/>
</dbReference>
<evidence type="ECO:0000313" key="3">
    <source>
        <dbReference type="Proteomes" id="UP000235388"/>
    </source>
</evidence>
<dbReference type="GO" id="GO:0006357">
    <property type="term" value="P:regulation of transcription by RNA polymerase II"/>
    <property type="evidence" value="ECO:0007669"/>
    <property type="project" value="TreeGrafter"/>
</dbReference>
<dbReference type="PANTHER" id="PTHR46169">
    <property type="entry name" value="DNA REPLICATION-RELATED ELEMENT FACTOR, ISOFORM A"/>
    <property type="match status" value="1"/>
</dbReference>
<protein>
    <recommendedName>
        <fullName evidence="4">DUF659 domain-containing protein</fullName>
    </recommendedName>
</protein>
<dbReference type="Proteomes" id="UP000235388">
    <property type="component" value="Unassembled WGS sequence"/>
</dbReference>
<dbReference type="PANTHER" id="PTHR46169:SF15">
    <property type="entry name" value="INNER CENTROMERE PROTEIN A-LIKE ISOFORM X1-RELATED"/>
    <property type="match status" value="1"/>
</dbReference>
<organism evidence="2 3">
    <name type="scientific">Puccinia coronata f. sp. avenae</name>
    <dbReference type="NCBI Taxonomy" id="200324"/>
    <lineage>
        <taxon>Eukaryota</taxon>
        <taxon>Fungi</taxon>
        <taxon>Dikarya</taxon>
        <taxon>Basidiomycota</taxon>
        <taxon>Pucciniomycotina</taxon>
        <taxon>Pucciniomycetes</taxon>
        <taxon>Pucciniales</taxon>
        <taxon>Pucciniaceae</taxon>
        <taxon>Puccinia</taxon>
    </lineage>
</organism>
<dbReference type="STRING" id="200324.A0A2N5VSQ5"/>
<dbReference type="SUPFAM" id="SSF53098">
    <property type="entry name" value="Ribonuclease H-like"/>
    <property type="match status" value="1"/>
</dbReference>
<dbReference type="AlphaFoldDB" id="A0A2N5VSQ5"/>